<keyword evidence="5" id="KW-1185">Reference proteome</keyword>
<dbReference type="PROSITE" id="PS50297">
    <property type="entry name" value="ANK_REP_REGION"/>
    <property type="match status" value="5"/>
</dbReference>
<feature type="repeat" description="ANK" evidence="3">
    <location>
        <begin position="420"/>
        <end position="452"/>
    </location>
</feature>
<feature type="region of interest" description="Disordered" evidence="4">
    <location>
        <begin position="543"/>
        <end position="863"/>
    </location>
</feature>
<dbReference type="RefSeq" id="XP_015585182.1">
    <property type="nucleotide sequence ID" value="XM_015729696.2"/>
</dbReference>
<feature type="compositionally biased region" description="Acidic residues" evidence="4">
    <location>
        <begin position="1346"/>
        <end position="1359"/>
    </location>
</feature>
<feature type="compositionally biased region" description="Basic and acidic residues" evidence="4">
    <location>
        <begin position="668"/>
        <end position="678"/>
    </location>
</feature>
<sequence>MDTKTPPIPQKQPERVQVRKQERTADVSLPPLTPVPSRSQIPKNPGSSWTRGTSYIPRAQDHHQERPYRVLPIGATPLMHACQQADRIRVLRLLREQSETIGFRDRTLRNALHYCMDAGTGGAVATAAPELVNAPDAEGHTPLHLAVIAGDTQLVAVLLANGADVNAKDLEGHSVLHWATVCGEAECVRLVLAAGARPSTPDHRGGSPLHYAAQCCGAAATAELSVPKKLGLKVLQTLLEFGADVNAKDEDGRQPILWAASAGSVEAVLALARAGGSAAAGASDKDGLTALHCAASRGHARCVEALVNLCGSQPDHVDDNGCSALHYASTLGHAEATALLLRLGADPNRQDRKGRTPALCAAAKGQLETLKILAQHGGSLHARTVRGTGVAHEAVTSGRIELIKWLARKRPSTLDVATHDGRTPLHVAALHGHLDACKVLLDNGARINAVLRTSKGNLMTALDAALYRGHRDCAKLIQMHGGTTAQQLRTHRMASNKVFAAKLKVKRAGSSSESESPSSGRRRRGFREPELYYEERWIEKRTRRRGSLKKDRRDSRSFSEEEIRLSKTRKDRERRTRSESARYESDVGEKRKRKRSTRGKLRKHKHEYSESSSESTSFSDLDRSARINHRRRSDRRIRKDTDNEDDQKSDDHLGSVSDDSLEVVVVKKSIEKKSEKVISGRKSKTPREEKERVNCAKARRKSSRGKSKEQDKKIGGDKSHVEDNSDQAAVNVSVSGVSTKKESMELTKSKDAEEPVKNVEEGSSIRKEADESPVSLQHNVHYQRDATDSTSQETVERVTVTALVHKDQTPDTPTSLAKEKIELEDDHENAEPVKRMRPRSARPGSSTRGRTSSAKTKMDHILEKADEMQSALVIKAADFKKSVEELRQQAAQDEDETQGKSGRTSEGGGDEDVVTAEVDDVVTAKDKETKTETPESETPSEDSQKGYSRLGAQSNSSSKTEKEGSSEKVEEEEGSVSPESSKSPEEKTSQERESEKSAEAENSQETSVNDERTSRVKDKAPSGEESSAKSSEGALAHSSGKEDKLKTVTKSKKSSASKSRPSTAKDKSSPDSKKSGSPPKSSSQERSEGTEMNNKTKVIDTGKKKGKTQSKGEQKRRKEIKKKIDSPGSRTMGSSERESLSESRSRSIESTKKDSPDKSTLEASLKNPEEEVSRVIEKSLESSKAEEKQHEEKDTDLENFDQPPKSTKSSIKKAETNYGEANRVDLPKSLENLQKSELHPEKSMDDEEDLEISKIPLSETEAFRFIDDSSSERKSTSSPRSKMPRCSRPSTGKGRSDSARSKKSLIESSEDCSPDRSAIVAVIESPEWEEDEEDEEIEKEIREAIGEDIEQDTEPEEDNSLGVMRVLPSTSEDDTPRTGPGQSRTSDMESLPQVHPRPRPRLLRAQSPQELRRARPRTKQRRDSGGRDSGIEPSPRISRIPKRTIKCYPNTEKQQALRMETITRDVQISLRRYHLERKIFFQLMELKRLQIRHGRANEQVLVKRQVEAFHRAGTAGPALGVAKYDQPLTFRHFEAFLYEQLRRLQKRPATPEWCTEAKQCTQKTHRCHHATSAYTSVPVYTYRRSKSFTDNKSIGGGIPERTESLLPKIEGRGKGQMTVEVSHGEEKQIIALPAERLDRSKRYFVTFTVHGDTQDVEKPKPLQDAQRNTKSV</sequence>
<feature type="compositionally biased region" description="Low complexity" evidence="4">
    <location>
        <begin position="655"/>
        <end position="667"/>
    </location>
</feature>
<feature type="compositionally biased region" description="Basic and acidic residues" evidence="4">
    <location>
        <begin position="1167"/>
        <end position="1193"/>
    </location>
</feature>
<feature type="repeat" description="ANK" evidence="3">
    <location>
        <begin position="138"/>
        <end position="170"/>
    </location>
</feature>
<dbReference type="PRINTS" id="PR01415">
    <property type="entry name" value="ANKYRIN"/>
</dbReference>
<feature type="compositionally biased region" description="Basic and acidic residues" evidence="4">
    <location>
        <begin position="548"/>
        <end position="589"/>
    </location>
</feature>
<keyword evidence="1" id="KW-0677">Repeat</keyword>
<feature type="compositionally biased region" description="Acidic residues" evidence="4">
    <location>
        <begin position="1326"/>
        <end position="1338"/>
    </location>
</feature>
<evidence type="ECO:0000256" key="2">
    <source>
        <dbReference type="ARBA" id="ARBA00023043"/>
    </source>
</evidence>
<feature type="compositionally biased region" description="Basic and acidic residues" evidence="4">
    <location>
        <begin position="1261"/>
        <end position="1275"/>
    </location>
</feature>
<dbReference type="Pfam" id="PF12796">
    <property type="entry name" value="Ank_2"/>
    <property type="match status" value="4"/>
</dbReference>
<feature type="compositionally biased region" description="Basic and acidic residues" evidence="4">
    <location>
        <begin position="1009"/>
        <end position="1022"/>
    </location>
</feature>
<feature type="repeat" description="ANK" evidence="3">
    <location>
        <begin position="171"/>
        <end position="203"/>
    </location>
</feature>
<evidence type="ECO:0000256" key="3">
    <source>
        <dbReference type="PROSITE-ProRule" id="PRU00023"/>
    </source>
</evidence>
<dbReference type="KEGG" id="ccin:107262957"/>
<feature type="compositionally biased region" description="Basic and acidic residues" evidence="4">
    <location>
        <begin position="739"/>
        <end position="770"/>
    </location>
</feature>
<evidence type="ECO:0000313" key="6">
    <source>
        <dbReference type="RefSeq" id="XP_015585182.1"/>
    </source>
</evidence>
<feature type="compositionally biased region" description="Basic and acidic residues" evidence="4">
    <location>
        <begin position="1421"/>
        <end position="1430"/>
    </location>
</feature>
<organism evidence="5 6">
    <name type="scientific">Cephus cinctus</name>
    <name type="common">Wheat stem sawfly</name>
    <dbReference type="NCBI Taxonomy" id="211228"/>
    <lineage>
        <taxon>Eukaryota</taxon>
        <taxon>Metazoa</taxon>
        <taxon>Ecdysozoa</taxon>
        <taxon>Arthropoda</taxon>
        <taxon>Hexapoda</taxon>
        <taxon>Insecta</taxon>
        <taxon>Pterygota</taxon>
        <taxon>Neoptera</taxon>
        <taxon>Endopterygota</taxon>
        <taxon>Hymenoptera</taxon>
        <taxon>Cephoidea</taxon>
        <taxon>Cephidae</taxon>
        <taxon>Cephus</taxon>
    </lineage>
</organism>
<feature type="compositionally biased region" description="Basic and acidic residues" evidence="4">
    <location>
        <begin position="706"/>
        <end position="723"/>
    </location>
</feature>
<gene>
    <name evidence="6" type="primary">LOC107262957</name>
</gene>
<feature type="compositionally biased region" description="Basic residues" evidence="4">
    <location>
        <begin position="1104"/>
        <end position="1121"/>
    </location>
</feature>
<evidence type="ECO:0000256" key="1">
    <source>
        <dbReference type="ARBA" id="ARBA00022737"/>
    </source>
</evidence>
<feature type="compositionally biased region" description="Pro residues" evidence="4">
    <location>
        <begin position="1"/>
        <end position="10"/>
    </location>
</feature>
<proteinExistence type="predicted"/>
<feature type="repeat" description="ANK" evidence="3">
    <location>
        <begin position="286"/>
        <end position="308"/>
    </location>
</feature>
<accession>A0AAJ7BG65</accession>
<feature type="compositionally biased region" description="Low complexity" evidence="4">
    <location>
        <begin position="1023"/>
        <end position="1034"/>
    </location>
</feature>
<dbReference type="GeneID" id="107262957"/>
<feature type="region of interest" description="Disordered" evidence="4">
    <location>
        <begin position="503"/>
        <end position="525"/>
    </location>
</feature>
<dbReference type="SMART" id="SM00248">
    <property type="entry name" value="ANK"/>
    <property type="match status" value="11"/>
</dbReference>
<dbReference type="PANTHER" id="PTHR24198:SF165">
    <property type="entry name" value="ANKYRIN REPEAT-CONTAINING PROTEIN-RELATED"/>
    <property type="match status" value="1"/>
</dbReference>
<dbReference type="InterPro" id="IPR002110">
    <property type="entry name" value="Ankyrin_rpt"/>
</dbReference>
<feature type="compositionally biased region" description="Low complexity" evidence="4">
    <location>
        <begin position="509"/>
        <end position="519"/>
    </location>
</feature>
<dbReference type="Gene3D" id="1.25.40.20">
    <property type="entry name" value="Ankyrin repeat-containing domain"/>
    <property type="match status" value="3"/>
</dbReference>
<feature type="repeat" description="ANK" evidence="3">
    <location>
        <begin position="204"/>
        <end position="250"/>
    </location>
</feature>
<dbReference type="InterPro" id="IPR036770">
    <property type="entry name" value="Ankyrin_rpt-contain_sf"/>
</dbReference>
<feature type="compositionally biased region" description="Basic and acidic residues" evidence="4">
    <location>
        <begin position="982"/>
        <end position="999"/>
    </location>
</feature>
<feature type="region of interest" description="Disordered" evidence="4">
    <location>
        <begin position="883"/>
        <end position="1443"/>
    </location>
</feature>
<dbReference type="Proteomes" id="UP000694920">
    <property type="component" value="Unplaced"/>
</dbReference>
<reference evidence="6" key="1">
    <citation type="submission" date="2025-08" db="UniProtKB">
        <authorList>
            <consortium name="RefSeq"/>
        </authorList>
    </citation>
    <scope>IDENTIFICATION</scope>
</reference>
<feature type="compositionally biased region" description="Basic and acidic residues" evidence="4">
    <location>
        <begin position="1222"/>
        <end position="1243"/>
    </location>
</feature>
<feature type="compositionally biased region" description="Basic and acidic residues" evidence="4">
    <location>
        <begin position="922"/>
        <end position="933"/>
    </location>
</feature>
<feature type="compositionally biased region" description="Basic and acidic residues" evidence="4">
    <location>
        <begin position="685"/>
        <end position="694"/>
    </location>
</feature>
<evidence type="ECO:0000256" key="4">
    <source>
        <dbReference type="SAM" id="MobiDB-lite"/>
    </source>
</evidence>
<evidence type="ECO:0000313" key="5">
    <source>
        <dbReference type="Proteomes" id="UP000694920"/>
    </source>
</evidence>
<feature type="compositionally biased region" description="Basic and acidic residues" evidence="4">
    <location>
        <begin position="12"/>
        <end position="25"/>
    </location>
</feature>
<feature type="compositionally biased region" description="Low complexity" evidence="4">
    <location>
        <begin position="841"/>
        <end position="854"/>
    </location>
</feature>
<feature type="compositionally biased region" description="Polar residues" evidence="4">
    <location>
        <begin position="36"/>
        <end position="53"/>
    </location>
</feature>
<dbReference type="SUPFAM" id="SSF48403">
    <property type="entry name" value="Ankyrin repeat"/>
    <property type="match status" value="1"/>
</dbReference>
<name>A0AAJ7BG65_CEPCN</name>
<dbReference type="PANTHER" id="PTHR24198">
    <property type="entry name" value="ANKYRIN REPEAT AND PROTEIN KINASE DOMAIN-CONTAINING PROTEIN"/>
    <property type="match status" value="1"/>
</dbReference>
<feature type="compositionally biased region" description="Basic and acidic residues" evidence="4">
    <location>
        <begin position="959"/>
        <end position="968"/>
    </location>
</feature>
<feature type="repeat" description="ANK" evidence="3">
    <location>
        <begin position="353"/>
        <end position="385"/>
    </location>
</feature>
<feature type="compositionally biased region" description="Polar residues" evidence="4">
    <location>
        <begin position="726"/>
        <end position="738"/>
    </location>
</feature>
<feature type="compositionally biased region" description="Acidic residues" evidence="4">
    <location>
        <begin position="908"/>
        <end position="920"/>
    </location>
</feature>
<feature type="compositionally biased region" description="Basic residues" evidence="4">
    <location>
        <begin position="590"/>
        <end position="606"/>
    </location>
</feature>
<feature type="compositionally biased region" description="Low complexity" evidence="4">
    <location>
        <begin position="610"/>
        <end position="619"/>
    </location>
</feature>
<feature type="repeat" description="ANK" evidence="3">
    <location>
        <begin position="320"/>
        <end position="352"/>
    </location>
</feature>
<feature type="compositionally biased region" description="Basic and acidic residues" evidence="4">
    <location>
        <begin position="1063"/>
        <end position="1074"/>
    </location>
</feature>
<feature type="compositionally biased region" description="Basic and acidic residues" evidence="4">
    <location>
        <begin position="1135"/>
        <end position="1160"/>
    </location>
</feature>
<protein>
    <submittedName>
        <fullName evidence="6">Ankyrin repeat domain-containing protein 11 isoform X1</fullName>
    </submittedName>
</protein>
<feature type="compositionally biased region" description="Basic residues" evidence="4">
    <location>
        <begin position="626"/>
        <end position="638"/>
    </location>
</feature>
<keyword evidence="2 3" id="KW-0040">ANK repeat</keyword>
<feature type="region of interest" description="Disordered" evidence="4">
    <location>
        <begin position="1"/>
        <end position="63"/>
    </location>
</feature>
<dbReference type="PROSITE" id="PS50088">
    <property type="entry name" value="ANK_REPEAT"/>
    <property type="match status" value="7"/>
</dbReference>